<organism evidence="1 2">
    <name type="scientific">Trichonephila clavipes</name>
    <name type="common">Golden silk orbweaver</name>
    <name type="synonym">Nephila clavipes</name>
    <dbReference type="NCBI Taxonomy" id="2585209"/>
    <lineage>
        <taxon>Eukaryota</taxon>
        <taxon>Metazoa</taxon>
        <taxon>Ecdysozoa</taxon>
        <taxon>Arthropoda</taxon>
        <taxon>Chelicerata</taxon>
        <taxon>Arachnida</taxon>
        <taxon>Araneae</taxon>
        <taxon>Araneomorphae</taxon>
        <taxon>Entelegynae</taxon>
        <taxon>Araneoidea</taxon>
        <taxon>Nephilidae</taxon>
        <taxon>Trichonephila</taxon>
    </lineage>
</organism>
<evidence type="ECO:0000313" key="2">
    <source>
        <dbReference type="Proteomes" id="UP000887159"/>
    </source>
</evidence>
<dbReference type="Proteomes" id="UP000887159">
    <property type="component" value="Unassembled WGS sequence"/>
</dbReference>
<accession>A0A8X6SI44</accession>
<evidence type="ECO:0000313" key="1">
    <source>
        <dbReference type="EMBL" id="GFY09597.1"/>
    </source>
</evidence>
<proteinExistence type="predicted"/>
<sequence>MSKNGLKQISQEITVFNGYFLTWSQVKWADIENYVEFLSKEIPDIKIDGNCLFEVERRLNVYLNSNKLEQLENQHAEKLVKYG</sequence>
<comment type="caution">
    <text evidence="1">The sequence shown here is derived from an EMBL/GenBank/DDBJ whole genome shotgun (WGS) entry which is preliminary data.</text>
</comment>
<protein>
    <submittedName>
        <fullName evidence="1">Uncharacterized protein</fullName>
    </submittedName>
</protein>
<dbReference type="AlphaFoldDB" id="A0A8X6SI44"/>
<reference evidence="1" key="1">
    <citation type="submission" date="2020-08" db="EMBL/GenBank/DDBJ databases">
        <title>Multicomponent nature underlies the extraordinary mechanical properties of spider dragline silk.</title>
        <authorList>
            <person name="Kono N."/>
            <person name="Nakamura H."/>
            <person name="Mori M."/>
            <person name="Yoshida Y."/>
            <person name="Ohtoshi R."/>
            <person name="Malay A.D."/>
            <person name="Moran D.A.P."/>
            <person name="Tomita M."/>
            <person name="Numata K."/>
            <person name="Arakawa K."/>
        </authorList>
    </citation>
    <scope>NUCLEOTIDE SEQUENCE</scope>
</reference>
<name>A0A8X6SI44_TRICX</name>
<keyword evidence="2" id="KW-1185">Reference proteome</keyword>
<dbReference type="EMBL" id="BMAU01021291">
    <property type="protein sequence ID" value="GFY09597.1"/>
    <property type="molecule type" value="Genomic_DNA"/>
</dbReference>
<gene>
    <name evidence="1" type="ORF">TNCV_380921</name>
</gene>